<feature type="signal peptide" evidence="6">
    <location>
        <begin position="1"/>
        <end position="21"/>
    </location>
</feature>
<dbReference type="OrthoDB" id="6066926at2759"/>
<keyword evidence="3 6" id="KW-0732">Signal</keyword>
<accession>A0A210PG35</accession>
<evidence type="ECO:0000256" key="6">
    <source>
        <dbReference type="SAM" id="SignalP"/>
    </source>
</evidence>
<dbReference type="AlphaFoldDB" id="A0A210PG35"/>
<dbReference type="GO" id="GO:0005886">
    <property type="term" value="C:plasma membrane"/>
    <property type="evidence" value="ECO:0007669"/>
    <property type="project" value="TreeGrafter"/>
</dbReference>
<dbReference type="Gene3D" id="3.80.10.10">
    <property type="entry name" value="Ribonuclease Inhibitor"/>
    <property type="match status" value="1"/>
</dbReference>
<dbReference type="Pfam" id="PF13306">
    <property type="entry name" value="LRR_5"/>
    <property type="match status" value="2"/>
</dbReference>
<gene>
    <name evidence="7" type="ORF">KP79_PYT21523</name>
</gene>
<sequence length="411" mass="44453">MELIMVIYISLVIGLFTSSKAADPVGCTYFSSERKYECSARTCSFPLDLTTFDNVPQVLHITDFSGELAASAPIGPTFSNFLSIVTSGFDTRIVPSLVVRCHAGSSVILTAGALAGMNYIKDFRIIDCNIYNIPDEMFADLVELNYLGIEGGAIHSFGFNSFTLLNIYAMSFENSGDSLGTLSIRNCNVTDGKLPNGVLYSLPNVKNIVLENTNIATLQTDMFQVTTKITSLTISNNPLTSIPSGLFNEAAGLLSVEANGIAWDCSCSSLWLFDYAVANNITLRGDFVCSSPAEQSGKRAEEYKTEYCTTVDICGSVSGVAVGSYCLSAWSISNSCVVLISLTISCVALCLAICTRKELSPMIENPDKADTKTKNPTASKTFAAEQFNQKAELTKMKKDDGQVFVQKWEGF</sequence>
<proteinExistence type="predicted"/>
<dbReference type="InterPro" id="IPR026906">
    <property type="entry name" value="LRR_5"/>
</dbReference>
<dbReference type="InterPro" id="IPR032675">
    <property type="entry name" value="LRR_dom_sf"/>
</dbReference>
<keyword evidence="5" id="KW-0472">Membrane</keyword>
<dbReference type="SUPFAM" id="SSF52058">
    <property type="entry name" value="L domain-like"/>
    <property type="match status" value="1"/>
</dbReference>
<dbReference type="PANTHER" id="PTHR24365:SF541">
    <property type="entry name" value="PROTEIN TOLL-RELATED"/>
    <property type="match status" value="1"/>
</dbReference>
<protein>
    <submittedName>
        <fullName evidence="7">Leucine-rich repeat-containing protein 15</fullName>
    </submittedName>
</protein>
<dbReference type="Proteomes" id="UP000242188">
    <property type="component" value="Unassembled WGS sequence"/>
</dbReference>
<comment type="caution">
    <text evidence="7">The sequence shown here is derived from an EMBL/GenBank/DDBJ whole genome shotgun (WGS) entry which is preliminary data.</text>
</comment>
<evidence type="ECO:0000313" key="8">
    <source>
        <dbReference type="Proteomes" id="UP000242188"/>
    </source>
</evidence>
<evidence type="ECO:0000256" key="5">
    <source>
        <dbReference type="ARBA" id="ARBA00023136"/>
    </source>
</evidence>
<dbReference type="PANTHER" id="PTHR24365">
    <property type="entry name" value="TOLL-LIKE RECEPTOR"/>
    <property type="match status" value="1"/>
</dbReference>
<keyword evidence="8" id="KW-1185">Reference proteome</keyword>
<dbReference type="EMBL" id="NEDP02076727">
    <property type="protein sequence ID" value="OWF35448.1"/>
    <property type="molecule type" value="Genomic_DNA"/>
</dbReference>
<keyword evidence="4" id="KW-1133">Transmembrane helix</keyword>
<feature type="chain" id="PRO_5012668076" evidence="6">
    <location>
        <begin position="22"/>
        <end position="411"/>
    </location>
</feature>
<name>A0A210PG35_MIZYE</name>
<evidence type="ECO:0000256" key="1">
    <source>
        <dbReference type="ARBA" id="ARBA00004167"/>
    </source>
</evidence>
<evidence type="ECO:0000313" key="7">
    <source>
        <dbReference type="EMBL" id="OWF35448.1"/>
    </source>
</evidence>
<dbReference type="STRING" id="6573.A0A210PG35"/>
<evidence type="ECO:0000256" key="2">
    <source>
        <dbReference type="ARBA" id="ARBA00022692"/>
    </source>
</evidence>
<evidence type="ECO:0000256" key="4">
    <source>
        <dbReference type="ARBA" id="ARBA00022989"/>
    </source>
</evidence>
<dbReference type="GO" id="GO:0038023">
    <property type="term" value="F:signaling receptor activity"/>
    <property type="evidence" value="ECO:0007669"/>
    <property type="project" value="TreeGrafter"/>
</dbReference>
<dbReference type="GO" id="GO:0007165">
    <property type="term" value="P:signal transduction"/>
    <property type="evidence" value="ECO:0007669"/>
    <property type="project" value="TreeGrafter"/>
</dbReference>
<reference evidence="7 8" key="1">
    <citation type="journal article" date="2017" name="Nat. Ecol. Evol.">
        <title>Scallop genome provides insights into evolution of bilaterian karyotype and development.</title>
        <authorList>
            <person name="Wang S."/>
            <person name="Zhang J."/>
            <person name="Jiao W."/>
            <person name="Li J."/>
            <person name="Xun X."/>
            <person name="Sun Y."/>
            <person name="Guo X."/>
            <person name="Huan P."/>
            <person name="Dong B."/>
            <person name="Zhang L."/>
            <person name="Hu X."/>
            <person name="Sun X."/>
            <person name="Wang J."/>
            <person name="Zhao C."/>
            <person name="Wang Y."/>
            <person name="Wang D."/>
            <person name="Huang X."/>
            <person name="Wang R."/>
            <person name="Lv J."/>
            <person name="Li Y."/>
            <person name="Zhang Z."/>
            <person name="Liu B."/>
            <person name="Lu W."/>
            <person name="Hui Y."/>
            <person name="Liang J."/>
            <person name="Zhou Z."/>
            <person name="Hou R."/>
            <person name="Li X."/>
            <person name="Liu Y."/>
            <person name="Li H."/>
            <person name="Ning X."/>
            <person name="Lin Y."/>
            <person name="Zhao L."/>
            <person name="Xing Q."/>
            <person name="Dou J."/>
            <person name="Li Y."/>
            <person name="Mao J."/>
            <person name="Guo H."/>
            <person name="Dou H."/>
            <person name="Li T."/>
            <person name="Mu C."/>
            <person name="Jiang W."/>
            <person name="Fu Q."/>
            <person name="Fu X."/>
            <person name="Miao Y."/>
            <person name="Liu J."/>
            <person name="Yu Q."/>
            <person name="Li R."/>
            <person name="Liao H."/>
            <person name="Li X."/>
            <person name="Kong Y."/>
            <person name="Jiang Z."/>
            <person name="Chourrout D."/>
            <person name="Li R."/>
            <person name="Bao Z."/>
        </authorList>
    </citation>
    <scope>NUCLEOTIDE SEQUENCE [LARGE SCALE GENOMIC DNA]</scope>
    <source>
        <strain evidence="7 8">PY_sf001</strain>
    </source>
</reference>
<organism evidence="7 8">
    <name type="scientific">Mizuhopecten yessoensis</name>
    <name type="common">Japanese scallop</name>
    <name type="synonym">Patinopecten yessoensis</name>
    <dbReference type="NCBI Taxonomy" id="6573"/>
    <lineage>
        <taxon>Eukaryota</taxon>
        <taxon>Metazoa</taxon>
        <taxon>Spiralia</taxon>
        <taxon>Lophotrochozoa</taxon>
        <taxon>Mollusca</taxon>
        <taxon>Bivalvia</taxon>
        <taxon>Autobranchia</taxon>
        <taxon>Pteriomorphia</taxon>
        <taxon>Pectinida</taxon>
        <taxon>Pectinoidea</taxon>
        <taxon>Pectinidae</taxon>
        <taxon>Mizuhopecten</taxon>
    </lineage>
</organism>
<evidence type="ECO:0000256" key="3">
    <source>
        <dbReference type="ARBA" id="ARBA00022729"/>
    </source>
</evidence>
<keyword evidence="2" id="KW-0812">Transmembrane</keyword>
<comment type="subcellular location">
    <subcellularLocation>
        <location evidence="1">Membrane</location>
        <topology evidence="1">Single-pass membrane protein</topology>
    </subcellularLocation>
</comment>